<reference evidence="9 10" key="1">
    <citation type="submission" date="2018-08" db="EMBL/GenBank/DDBJ databases">
        <title>A genome reference for cultivated species of the human gut microbiota.</title>
        <authorList>
            <person name="Zou Y."/>
            <person name="Xue W."/>
            <person name="Luo G."/>
        </authorList>
    </citation>
    <scope>NUCLEOTIDE SEQUENCE [LARGE SCALE GENOMIC DNA]</scope>
    <source>
        <strain evidence="7 9">AF16-14</strain>
        <strain evidence="8 10">OF03-11</strain>
    </source>
</reference>
<gene>
    <name evidence="7" type="ORF">DWW57_17440</name>
    <name evidence="8" type="ORF">DXA53_14545</name>
</gene>
<feature type="compositionally biased region" description="Basic and acidic residues" evidence="5">
    <location>
        <begin position="121"/>
        <end position="134"/>
    </location>
</feature>
<evidence type="ECO:0000313" key="8">
    <source>
        <dbReference type="EMBL" id="RGY04922.1"/>
    </source>
</evidence>
<evidence type="ECO:0000256" key="4">
    <source>
        <dbReference type="PROSITE-ProRule" id="PRU00182"/>
    </source>
</evidence>
<evidence type="ECO:0000313" key="9">
    <source>
        <dbReference type="Proteomes" id="UP000284243"/>
    </source>
</evidence>
<dbReference type="Proteomes" id="UP000284243">
    <property type="component" value="Unassembled WGS sequence"/>
</dbReference>
<organism evidence="8 10">
    <name type="scientific">Odoribacter splanchnicus</name>
    <dbReference type="NCBI Taxonomy" id="28118"/>
    <lineage>
        <taxon>Bacteria</taxon>
        <taxon>Pseudomonadati</taxon>
        <taxon>Bacteroidota</taxon>
        <taxon>Bacteroidia</taxon>
        <taxon>Bacteroidales</taxon>
        <taxon>Odoribacteraceae</taxon>
        <taxon>Odoribacter</taxon>
    </lineage>
</organism>
<dbReference type="PROSITE" id="PS50889">
    <property type="entry name" value="S4"/>
    <property type="match status" value="1"/>
</dbReference>
<dbReference type="Proteomes" id="UP000284434">
    <property type="component" value="Unassembled WGS sequence"/>
</dbReference>
<evidence type="ECO:0000256" key="2">
    <source>
        <dbReference type="ARBA" id="ARBA00022884"/>
    </source>
</evidence>
<dbReference type="InterPro" id="IPR025708">
    <property type="entry name" value="HSP15"/>
</dbReference>
<dbReference type="GO" id="GO:0043023">
    <property type="term" value="F:ribosomal large subunit binding"/>
    <property type="evidence" value="ECO:0007669"/>
    <property type="project" value="InterPro"/>
</dbReference>
<dbReference type="GO" id="GO:0003677">
    <property type="term" value="F:DNA binding"/>
    <property type="evidence" value="ECO:0007669"/>
    <property type="project" value="UniProtKB-KW"/>
</dbReference>
<keyword evidence="2 4" id="KW-0694">RNA-binding</keyword>
<dbReference type="SMART" id="SM00363">
    <property type="entry name" value="S4"/>
    <property type="match status" value="1"/>
</dbReference>
<evidence type="ECO:0000256" key="1">
    <source>
        <dbReference type="ARBA" id="ARBA00008396"/>
    </source>
</evidence>
<dbReference type="InterPro" id="IPR036986">
    <property type="entry name" value="S4_RNA-bd_sf"/>
</dbReference>
<sequence length="134" mass="15342">MSEIVEEKVRIDKWLWAVRIFKTRSLAAEECGKGHVTIGDVHVKASRELKGGEIVKVRIPPIERHYRVKALTAKRMSAQLAVDFVEEVTPPENLALLNAVKVYGFESRPRGLGRPTKRDRRMIDKMKEGDDYDL</sequence>
<dbReference type="EMBL" id="QSCO01000021">
    <property type="protein sequence ID" value="RGY04922.1"/>
    <property type="molecule type" value="Genomic_DNA"/>
</dbReference>
<evidence type="ECO:0000313" key="7">
    <source>
        <dbReference type="EMBL" id="RGU54089.1"/>
    </source>
</evidence>
<comment type="caution">
    <text evidence="8">The sequence shown here is derived from an EMBL/GenBank/DDBJ whole genome shotgun (WGS) entry which is preliminary data.</text>
</comment>
<name>A0A3D1UFK4_9BACT</name>
<dbReference type="CDD" id="cd00165">
    <property type="entry name" value="S4"/>
    <property type="match status" value="1"/>
</dbReference>
<evidence type="ECO:0000256" key="5">
    <source>
        <dbReference type="SAM" id="MobiDB-lite"/>
    </source>
</evidence>
<dbReference type="AlphaFoldDB" id="A0A3D1UFK4"/>
<dbReference type="Pfam" id="PF01479">
    <property type="entry name" value="S4"/>
    <property type="match status" value="1"/>
</dbReference>
<dbReference type="SUPFAM" id="SSF55174">
    <property type="entry name" value="Alpha-L RNA-binding motif"/>
    <property type="match status" value="1"/>
</dbReference>
<dbReference type="GO" id="GO:0003727">
    <property type="term" value="F:single-stranded RNA binding"/>
    <property type="evidence" value="ECO:0007669"/>
    <property type="project" value="InterPro"/>
</dbReference>
<evidence type="ECO:0000259" key="6">
    <source>
        <dbReference type="SMART" id="SM00363"/>
    </source>
</evidence>
<evidence type="ECO:0000313" key="10">
    <source>
        <dbReference type="Proteomes" id="UP000284434"/>
    </source>
</evidence>
<evidence type="ECO:0000256" key="3">
    <source>
        <dbReference type="ARBA" id="ARBA00023125"/>
    </source>
</evidence>
<proteinExistence type="inferred from homology"/>
<keyword evidence="3" id="KW-0238">DNA-binding</keyword>
<accession>A0A3D1UFK4</accession>
<dbReference type="EMBL" id="QRYC01000038">
    <property type="protein sequence ID" value="RGU54089.1"/>
    <property type="molecule type" value="Genomic_DNA"/>
</dbReference>
<dbReference type="PIRSF" id="PIRSF016821">
    <property type="entry name" value="HSP15"/>
    <property type="match status" value="1"/>
</dbReference>
<protein>
    <submittedName>
        <fullName evidence="8">RNA-binding S4 domain-containing protein</fullName>
    </submittedName>
</protein>
<feature type="domain" description="RNA-binding S4" evidence="6">
    <location>
        <begin position="9"/>
        <end position="73"/>
    </location>
</feature>
<feature type="region of interest" description="Disordered" evidence="5">
    <location>
        <begin position="111"/>
        <end position="134"/>
    </location>
</feature>
<dbReference type="Gene3D" id="3.10.290.10">
    <property type="entry name" value="RNA-binding S4 domain"/>
    <property type="match status" value="1"/>
</dbReference>
<comment type="similarity">
    <text evidence="1">Belongs to the HSP15 family.</text>
</comment>
<dbReference type="GO" id="GO:0034605">
    <property type="term" value="P:cellular response to heat"/>
    <property type="evidence" value="ECO:0007669"/>
    <property type="project" value="InterPro"/>
</dbReference>
<dbReference type="InterPro" id="IPR002942">
    <property type="entry name" value="S4_RNA-bd"/>
</dbReference>